<keyword evidence="5" id="KW-0472">Membrane</keyword>
<feature type="transmembrane region" description="Helical" evidence="5">
    <location>
        <begin position="273"/>
        <end position="292"/>
    </location>
</feature>
<gene>
    <name evidence="7" type="ORF">H9651_05410</name>
</gene>
<name>A0ABR8S0S3_9MICO</name>
<dbReference type="InterPro" id="IPR001173">
    <property type="entry name" value="Glyco_trans_2-like"/>
</dbReference>
<dbReference type="Pfam" id="PF00535">
    <property type="entry name" value="Glycos_transf_2"/>
    <property type="match status" value="1"/>
</dbReference>
<dbReference type="InterPro" id="IPR029044">
    <property type="entry name" value="Nucleotide-diphossugar_trans"/>
</dbReference>
<organism evidence="7 8">
    <name type="scientific">Microbacterium pullorum</name>
    <dbReference type="NCBI Taxonomy" id="2762236"/>
    <lineage>
        <taxon>Bacteria</taxon>
        <taxon>Bacillati</taxon>
        <taxon>Actinomycetota</taxon>
        <taxon>Actinomycetes</taxon>
        <taxon>Micrococcales</taxon>
        <taxon>Microbacteriaceae</taxon>
        <taxon>Microbacterium</taxon>
    </lineage>
</organism>
<evidence type="ECO:0000256" key="2">
    <source>
        <dbReference type="ARBA" id="ARBA00006739"/>
    </source>
</evidence>
<evidence type="ECO:0000259" key="6">
    <source>
        <dbReference type="Pfam" id="PF00535"/>
    </source>
</evidence>
<accession>A0ABR8S0S3</accession>
<proteinExistence type="inferred from homology"/>
<reference evidence="7 8" key="1">
    <citation type="submission" date="2020-08" db="EMBL/GenBank/DDBJ databases">
        <title>A Genomic Blueprint of the Chicken Gut Microbiome.</title>
        <authorList>
            <person name="Gilroy R."/>
            <person name="Ravi A."/>
            <person name="Getino M."/>
            <person name="Pursley I."/>
            <person name="Horton D.L."/>
            <person name="Alikhan N.-F."/>
            <person name="Baker D."/>
            <person name="Gharbi K."/>
            <person name="Hall N."/>
            <person name="Watson M."/>
            <person name="Adriaenssens E.M."/>
            <person name="Foster-Nyarko E."/>
            <person name="Jarju S."/>
            <person name="Secka A."/>
            <person name="Antonio M."/>
            <person name="Oren A."/>
            <person name="Chaudhuri R."/>
            <person name="La Ragione R.M."/>
            <person name="Hildebrand F."/>
            <person name="Pallen M.J."/>
        </authorList>
    </citation>
    <scope>NUCLEOTIDE SEQUENCE [LARGE SCALE GENOMIC DNA]</scope>
    <source>
        <strain evidence="7 8">Sa4CUA7</strain>
    </source>
</reference>
<evidence type="ECO:0000313" key="8">
    <source>
        <dbReference type="Proteomes" id="UP000648352"/>
    </source>
</evidence>
<evidence type="ECO:0000256" key="1">
    <source>
        <dbReference type="ARBA" id="ARBA00004776"/>
    </source>
</evidence>
<comment type="similarity">
    <text evidence="2">Belongs to the glycosyltransferase 2 family.</text>
</comment>
<evidence type="ECO:0000313" key="7">
    <source>
        <dbReference type="EMBL" id="MBD7957065.1"/>
    </source>
</evidence>
<dbReference type="SUPFAM" id="SSF53448">
    <property type="entry name" value="Nucleotide-diphospho-sugar transferases"/>
    <property type="match status" value="1"/>
</dbReference>
<dbReference type="PANTHER" id="PTHR43179">
    <property type="entry name" value="RHAMNOSYLTRANSFERASE WBBL"/>
    <property type="match status" value="1"/>
</dbReference>
<keyword evidence="8" id="KW-1185">Reference proteome</keyword>
<dbReference type="RefSeq" id="WP_191718552.1">
    <property type="nucleotide sequence ID" value="NZ_JACSQP010000003.1"/>
</dbReference>
<keyword evidence="4" id="KW-0808">Transferase</keyword>
<keyword evidence="5" id="KW-1133">Transmembrane helix</keyword>
<evidence type="ECO:0000256" key="4">
    <source>
        <dbReference type="ARBA" id="ARBA00022679"/>
    </source>
</evidence>
<keyword evidence="3" id="KW-0328">Glycosyltransferase</keyword>
<dbReference type="Proteomes" id="UP000648352">
    <property type="component" value="Unassembled WGS sequence"/>
</dbReference>
<dbReference type="Gene3D" id="3.90.550.10">
    <property type="entry name" value="Spore Coat Polysaccharide Biosynthesis Protein SpsA, Chain A"/>
    <property type="match status" value="1"/>
</dbReference>
<protein>
    <submittedName>
        <fullName evidence="7">Glycosyltransferase family 2 protein</fullName>
    </submittedName>
</protein>
<feature type="domain" description="Glycosyltransferase 2-like" evidence="6">
    <location>
        <begin position="4"/>
        <end position="164"/>
    </location>
</feature>
<evidence type="ECO:0000256" key="5">
    <source>
        <dbReference type="SAM" id="Phobius"/>
    </source>
</evidence>
<sequence length="314" mass="33197">MSVSVVICAYTLDRWDQLVLAMASVAAQGSADETLLVIDHNDELLARARARWPEARVMANDGSRGLSSARNTALRVAVGEIVAFLDDDATADPGWLDTLVAGFTTDSVVAVGGSAVPIWPSAAPPVLPAELLWIVGCSYRGLPTQPGPVRNVMGCSMAFRREPLLAIGGFNADTGRVGKLPIGCEETEACIKLRQADPASVVRYEPTASVRHHVSADRVRLAYVAHRSWCEGLSKAGIARTLGRTDALSAESAYATRVLPAAVWRELRRGPRGLPAATAIVLSLGLAGAGYVRGRMARVRPGAPRASLTEKAPA</sequence>
<comment type="pathway">
    <text evidence="1">Cell wall biogenesis; cell wall polysaccharide biosynthesis.</text>
</comment>
<dbReference type="EMBL" id="JACSQP010000003">
    <property type="protein sequence ID" value="MBD7957065.1"/>
    <property type="molecule type" value="Genomic_DNA"/>
</dbReference>
<keyword evidence="5" id="KW-0812">Transmembrane</keyword>
<evidence type="ECO:0000256" key="3">
    <source>
        <dbReference type="ARBA" id="ARBA00022676"/>
    </source>
</evidence>
<dbReference type="PANTHER" id="PTHR43179:SF12">
    <property type="entry name" value="GALACTOFURANOSYLTRANSFERASE GLFT2"/>
    <property type="match status" value="1"/>
</dbReference>
<comment type="caution">
    <text evidence="7">The sequence shown here is derived from an EMBL/GenBank/DDBJ whole genome shotgun (WGS) entry which is preliminary data.</text>
</comment>